<keyword evidence="5 10" id="KW-0547">Nucleotide-binding</keyword>
<dbReference type="GO" id="GO:0010975">
    <property type="term" value="P:regulation of neuron projection development"/>
    <property type="evidence" value="ECO:0007669"/>
    <property type="project" value="UniProtKB-ARBA"/>
</dbReference>
<dbReference type="Pfam" id="PF00225">
    <property type="entry name" value="Kinesin"/>
    <property type="match status" value="1"/>
</dbReference>
<evidence type="ECO:0000256" key="9">
    <source>
        <dbReference type="ARBA" id="ARBA00023212"/>
    </source>
</evidence>
<dbReference type="Gene3D" id="2.30.29.30">
    <property type="entry name" value="Pleckstrin-homology domain (PH domain)/Phosphotyrosine-binding domain (PTB)"/>
    <property type="match status" value="1"/>
</dbReference>
<evidence type="ECO:0000256" key="11">
    <source>
        <dbReference type="SAM" id="Coils"/>
    </source>
</evidence>
<dbReference type="CDD" id="cd01233">
    <property type="entry name" value="PH_KIFIA_KIFIB"/>
    <property type="match status" value="1"/>
</dbReference>
<keyword evidence="7 11" id="KW-0175">Coiled coil</keyword>
<dbReference type="Pfam" id="PF12423">
    <property type="entry name" value="KIF1B"/>
    <property type="match status" value="1"/>
</dbReference>
<dbReference type="InterPro" id="IPR011993">
    <property type="entry name" value="PH-like_dom_sf"/>
</dbReference>
<dbReference type="GO" id="GO:0048490">
    <property type="term" value="P:anterograde synaptic vesicle transport"/>
    <property type="evidence" value="ECO:0007669"/>
    <property type="project" value="UniProtKB-ARBA"/>
</dbReference>
<evidence type="ECO:0000313" key="14">
    <source>
        <dbReference type="EMBL" id="CAD7622297.1"/>
    </source>
</evidence>
<dbReference type="PRINTS" id="PR00380">
    <property type="entry name" value="KINESINHEAVY"/>
</dbReference>
<dbReference type="InterPro" id="IPR022164">
    <property type="entry name" value="Kinesin-like"/>
</dbReference>
<gene>
    <name evidence="14" type="ORF">OSB1V03_LOCUS2762</name>
</gene>
<dbReference type="GO" id="GO:0021700">
    <property type="term" value="P:developmental maturation"/>
    <property type="evidence" value="ECO:0007669"/>
    <property type="project" value="UniProtKB-ARBA"/>
</dbReference>
<evidence type="ECO:0000256" key="8">
    <source>
        <dbReference type="ARBA" id="ARBA00023175"/>
    </source>
</evidence>
<dbReference type="GO" id="GO:0051222">
    <property type="term" value="P:positive regulation of protein transport"/>
    <property type="evidence" value="ECO:0007669"/>
    <property type="project" value="UniProtKB-ARBA"/>
</dbReference>
<comment type="similarity">
    <text evidence="10">Belongs to the TRAFAC class myosin-kinesin ATPase superfamily. Kinesin family.</text>
</comment>
<dbReference type="CDD" id="cd01365">
    <property type="entry name" value="KISc_KIF1A_KIF1B"/>
    <property type="match status" value="1"/>
</dbReference>
<dbReference type="GO" id="GO:0008017">
    <property type="term" value="F:microtubule binding"/>
    <property type="evidence" value="ECO:0007669"/>
    <property type="project" value="InterPro"/>
</dbReference>
<feature type="domain" description="Kinesin motor" evidence="13">
    <location>
        <begin position="3"/>
        <end position="264"/>
    </location>
</feature>
<organism evidence="14">
    <name type="scientific">Medioppia subpectinata</name>
    <dbReference type="NCBI Taxonomy" id="1979941"/>
    <lineage>
        <taxon>Eukaryota</taxon>
        <taxon>Metazoa</taxon>
        <taxon>Ecdysozoa</taxon>
        <taxon>Arthropoda</taxon>
        <taxon>Chelicerata</taxon>
        <taxon>Arachnida</taxon>
        <taxon>Acari</taxon>
        <taxon>Acariformes</taxon>
        <taxon>Sarcoptiformes</taxon>
        <taxon>Oribatida</taxon>
        <taxon>Brachypylina</taxon>
        <taxon>Oppioidea</taxon>
        <taxon>Oppiidae</taxon>
        <taxon>Medioppia</taxon>
    </lineage>
</organism>
<dbReference type="EMBL" id="CAJPIZ010001016">
    <property type="protein sequence ID" value="CAG2102727.1"/>
    <property type="molecule type" value="Genomic_DNA"/>
</dbReference>
<dbReference type="InterPro" id="IPR001752">
    <property type="entry name" value="Kinesin_motor_dom"/>
</dbReference>
<evidence type="ECO:0000256" key="5">
    <source>
        <dbReference type="ARBA" id="ARBA00022741"/>
    </source>
</evidence>
<dbReference type="GO" id="GO:0005524">
    <property type="term" value="F:ATP binding"/>
    <property type="evidence" value="ECO:0007669"/>
    <property type="project" value="UniProtKB-UniRule"/>
</dbReference>
<dbReference type="PANTHER" id="PTHR47117:SF10">
    <property type="entry name" value="KINESIN-LIKE PROTEIN KIF1B"/>
    <property type="match status" value="1"/>
</dbReference>
<keyword evidence="6 10" id="KW-0067">ATP-binding</keyword>
<dbReference type="InterPro" id="IPR049780">
    <property type="entry name" value="PH_KIFIA_KIFIB"/>
</dbReference>
<dbReference type="GO" id="GO:0016192">
    <property type="term" value="P:vesicle-mediated transport"/>
    <property type="evidence" value="ECO:0007669"/>
    <property type="project" value="UniProtKB-ARBA"/>
</dbReference>
<dbReference type="GO" id="GO:0005874">
    <property type="term" value="C:microtubule"/>
    <property type="evidence" value="ECO:0007669"/>
    <property type="project" value="UniProtKB-KW"/>
</dbReference>
<keyword evidence="8 10" id="KW-0505">Motor protein</keyword>
<dbReference type="PROSITE" id="PS00411">
    <property type="entry name" value="KINESIN_MOTOR_1"/>
    <property type="match status" value="1"/>
</dbReference>
<keyword evidence="4" id="KW-0493">Microtubule</keyword>
<dbReference type="SMART" id="SM00233">
    <property type="entry name" value="PH"/>
    <property type="match status" value="1"/>
</dbReference>
<dbReference type="InterPro" id="IPR022140">
    <property type="entry name" value="Kinesin-like_KIF1-typ"/>
</dbReference>
<dbReference type="GO" id="GO:0051960">
    <property type="term" value="P:regulation of nervous system development"/>
    <property type="evidence" value="ECO:0007669"/>
    <property type="project" value="UniProtKB-ARBA"/>
</dbReference>
<dbReference type="InterPro" id="IPR027417">
    <property type="entry name" value="P-loop_NTPase"/>
</dbReference>
<feature type="coiled-coil region" evidence="11">
    <location>
        <begin position="560"/>
        <end position="609"/>
    </location>
</feature>
<dbReference type="InterPro" id="IPR036961">
    <property type="entry name" value="Kinesin_motor_dom_sf"/>
</dbReference>
<sequence length="1617" mass="184897">MSSVKVAVRVRPFNNREYSYNCKNIISMTGQTTTISNPKITDTYKTFTFDYSYWSHDSSDPNYADQEVVYRDIGEEMLVHAFEGYNVCIFAYGQTGGGKSYTMMGKQDDEGIIPHICKDLFHRIQCEDNNQVMYSVEVSYMEIYCERVRDLLNPKNKGSLRVREHPVLGPYVEDLSKLAVTSYEDIRDIMDEGNKARTVASTNMNETSSRSHAVFTIVFTQLREDSMTGLASEKVSKISLVDLAGSERADATGAQGTRLKEGGNSKTAMIAALSPADINYEETLSTLRYADRAKQIVCKAVINEDANAKIIRELKDEISRLRALLRTEGIDLEENGCPISVQADHQRRSGSVSIVSENAMEQLQESEKLMLELNETWEQKLRKTEAIRIQRETALAEMGVATREDGDAVGVFSPSETPHLVNLNEDPLMSECLIYYIKDGFTRVGQSNASVPQDIRLNGTHVISEHCIFENRNGRVTLIPCKDALCFVNGKQVERPLEIKTGSRVILGKYHVFRFQHPTQARENRDRRSPCTEQPSGPLQAVDWTYAQLELLEKQGIDLKSEMEQKLVILEEQYKKEKEEADQLFEEQRKNYEQTIERLQQQVNEQSMTMSSLYASTISTLNECKLVDDEVFPEEYVWTEREINIAKRAAKKWKYHQFTSLRDDLWGNAIFLKEANAISVELKKRVQFQFVLLTDTLFSPLPPEMITTYDELDSCEKQDERPFPRTIVAVEVTDLKNGATHYWSLNKLRKRLESMREMYKNEECSPLSPTECGLIESTSGGDPFYDRFPWFRLIGRTYVYLSSLLYPVCLIQKVPIVNEKGDVKGYLRVAIQTVGGLILQSARINFDDSDEALIKIQKKYQIQKEANTLFNSGRETRDSLTTDDQQNNNYELNVDYENKVGQHLQEDKEFTFRVTILQISGISKDYGDIFCQFNFLHRHDEAFSTEPIKNTGKGPAPGFFRVQNITVTVTKAFVEYLRLHPIVFEIFGHYQQHPLHKEAKDDRDFIVNSGQNSSVRPPPRHMFPQSVPISLPIKSQKFTCLSTSLSSALVYSKYDLLVWMEICELAPNGEYNPVVVDHDDDTPCRGTFLLHQGIQRRIRITIVYEPDSEVVFKDIREVVIGRIRTQAECLDIDDESDSSIISLGLFGGEYLEKLNNRNVYRFEAAWDTSLHNSLLLNRVTPYGERIYLTISSYLELENCTQPSIITKDFCLILYGRDARTFPRLTPNTKVLKNILSGAYRDANSNHISSVYELVLKRAVDSGSPGVQRRQRRVLDTSTAYVRGEENLKGWQPRGDSLIFDHQWELEKIKRIEEVEKVRHKLLVKDRLNNTDESSFDDINFTSAMKTSSSRLSLILASPTNPTATQLGAIDALYEPWDMTDNERDLCLKCVNLIQTHIPSKPPPQTVKKNSLQTPTNEELTISSMSSSPDILSPDKSISASNWLKRTSNNMSTQALDDGLQNEQLLGTDVKPTFAPEIEEIRVSPIISKKGYLNCLEDRTGCWVKRWVVVKRPYLFIYDDQKDALEKNVINLSNALIECSEDQKQMLKVVNVFSIVTKYSGFLMQTNSDKEVHEWLYAINPLLAGQIKSKTSRFNRINKDNNCEEKQTENNDLNQCYI</sequence>
<evidence type="ECO:0000256" key="7">
    <source>
        <dbReference type="ARBA" id="ARBA00023054"/>
    </source>
</evidence>
<dbReference type="GO" id="GO:0098793">
    <property type="term" value="C:presynapse"/>
    <property type="evidence" value="ECO:0007669"/>
    <property type="project" value="UniProtKB-ARBA"/>
</dbReference>
<dbReference type="PROSITE" id="PS50067">
    <property type="entry name" value="KINESIN_MOTOR_2"/>
    <property type="match status" value="2"/>
</dbReference>
<proteinExistence type="inferred from homology"/>
<dbReference type="Pfam" id="PF12473">
    <property type="entry name" value="DUF3694"/>
    <property type="match status" value="1"/>
</dbReference>
<dbReference type="OrthoDB" id="3176171at2759"/>
<dbReference type="GO" id="GO:0008582">
    <property type="term" value="P:regulation of synaptic assembly at neuromuscular junction"/>
    <property type="evidence" value="ECO:0007669"/>
    <property type="project" value="UniProtKB-ARBA"/>
</dbReference>
<accession>A0A7R9KFR2</accession>
<dbReference type="FunFam" id="2.30.29.30:FF:000204">
    <property type="entry name" value="kinesin-like protein unc-104 isoform X6"/>
    <property type="match status" value="1"/>
</dbReference>
<dbReference type="InterPro" id="IPR000253">
    <property type="entry name" value="FHA_dom"/>
</dbReference>
<dbReference type="FunFam" id="2.60.200.20:FF:000001">
    <property type="entry name" value="Kinesin family member 1B"/>
    <property type="match status" value="1"/>
</dbReference>
<keyword evidence="9" id="KW-0206">Cytoskeleton</keyword>
<feature type="domain" description="Kinesin motor" evidence="13">
    <location>
        <begin position="265"/>
        <end position="296"/>
    </location>
</feature>
<evidence type="ECO:0000259" key="13">
    <source>
        <dbReference type="PROSITE" id="PS50067"/>
    </source>
</evidence>
<feature type="binding site" evidence="10">
    <location>
        <begin position="93"/>
        <end position="100"/>
    </location>
    <ligand>
        <name>ATP</name>
        <dbReference type="ChEBI" id="CHEBI:30616"/>
    </ligand>
</feature>
<dbReference type="Gene3D" id="2.60.200.20">
    <property type="match status" value="1"/>
</dbReference>
<dbReference type="InterPro" id="IPR001849">
    <property type="entry name" value="PH_domain"/>
</dbReference>
<dbReference type="InterPro" id="IPR019821">
    <property type="entry name" value="Kinesin_motor_CS"/>
</dbReference>
<evidence type="ECO:0000313" key="15">
    <source>
        <dbReference type="Proteomes" id="UP000759131"/>
    </source>
</evidence>
<dbReference type="Pfam" id="PF16183">
    <property type="entry name" value="Kinesin_assoc"/>
    <property type="match status" value="2"/>
</dbReference>
<dbReference type="GO" id="GO:1904115">
    <property type="term" value="C:axon cytoplasm"/>
    <property type="evidence" value="ECO:0007669"/>
    <property type="project" value="GOC"/>
</dbReference>
<evidence type="ECO:0000256" key="3">
    <source>
        <dbReference type="ARBA" id="ARBA00022490"/>
    </source>
</evidence>
<dbReference type="Pfam" id="PF00169">
    <property type="entry name" value="PH"/>
    <property type="match status" value="1"/>
</dbReference>
<dbReference type="Proteomes" id="UP000759131">
    <property type="component" value="Unassembled WGS sequence"/>
</dbReference>
<dbReference type="Pfam" id="PF00498">
    <property type="entry name" value="FHA"/>
    <property type="match status" value="1"/>
</dbReference>
<evidence type="ECO:0000256" key="4">
    <source>
        <dbReference type="ARBA" id="ARBA00022701"/>
    </source>
</evidence>
<dbReference type="InterPro" id="IPR008984">
    <property type="entry name" value="SMAD_FHA_dom_sf"/>
</dbReference>
<dbReference type="PROSITE" id="PS50003">
    <property type="entry name" value="PH_DOMAIN"/>
    <property type="match status" value="1"/>
</dbReference>
<protein>
    <recommendedName>
        <fullName evidence="2">Kinesin-like protein unc-104</fullName>
    </recommendedName>
</protein>
<comment type="subcellular location">
    <subcellularLocation>
        <location evidence="1">Cytoplasm</location>
        <location evidence="1">Cytoskeleton</location>
    </subcellularLocation>
</comment>
<dbReference type="InterPro" id="IPR032405">
    <property type="entry name" value="Kinesin_assoc"/>
</dbReference>
<dbReference type="PANTHER" id="PTHR47117">
    <property type="entry name" value="STAR-RELATED LIPID TRANSFER PROTEIN 9"/>
    <property type="match status" value="1"/>
</dbReference>
<name>A0A7R9KFR2_9ACAR</name>
<dbReference type="GO" id="GO:0003777">
    <property type="term" value="F:microtubule motor activity"/>
    <property type="evidence" value="ECO:0007669"/>
    <property type="project" value="InterPro"/>
</dbReference>
<dbReference type="Gene3D" id="6.10.250.2520">
    <property type="match status" value="1"/>
</dbReference>
<evidence type="ECO:0000256" key="10">
    <source>
        <dbReference type="PROSITE-ProRule" id="PRU00283"/>
    </source>
</evidence>
<dbReference type="SUPFAM" id="SSF49879">
    <property type="entry name" value="SMAD/FHA domain"/>
    <property type="match status" value="1"/>
</dbReference>
<dbReference type="SUPFAM" id="SSF50729">
    <property type="entry name" value="PH domain-like"/>
    <property type="match status" value="1"/>
</dbReference>
<dbReference type="GO" id="GO:0040012">
    <property type="term" value="P:regulation of locomotion"/>
    <property type="evidence" value="ECO:0007669"/>
    <property type="project" value="UniProtKB-ARBA"/>
</dbReference>
<dbReference type="SUPFAM" id="SSF52540">
    <property type="entry name" value="P-loop containing nucleoside triphosphate hydrolases"/>
    <property type="match status" value="1"/>
</dbReference>
<keyword evidence="3" id="KW-0963">Cytoplasm</keyword>
<evidence type="ECO:0000256" key="6">
    <source>
        <dbReference type="ARBA" id="ARBA00022840"/>
    </source>
</evidence>
<feature type="domain" description="PH" evidence="12">
    <location>
        <begin position="1485"/>
        <end position="1583"/>
    </location>
</feature>
<reference evidence="14" key="1">
    <citation type="submission" date="2020-11" db="EMBL/GenBank/DDBJ databases">
        <authorList>
            <person name="Tran Van P."/>
        </authorList>
    </citation>
    <scope>NUCLEOTIDE SEQUENCE</scope>
</reference>
<dbReference type="EMBL" id="OC855591">
    <property type="protein sequence ID" value="CAD7622297.1"/>
    <property type="molecule type" value="Genomic_DNA"/>
</dbReference>
<dbReference type="GO" id="GO:0030425">
    <property type="term" value="C:dendrite"/>
    <property type="evidence" value="ECO:0007669"/>
    <property type="project" value="UniProtKB-ARBA"/>
</dbReference>
<dbReference type="SMART" id="SM00129">
    <property type="entry name" value="KISc"/>
    <property type="match status" value="1"/>
</dbReference>
<dbReference type="Gene3D" id="3.40.850.10">
    <property type="entry name" value="Kinesin motor domain"/>
    <property type="match status" value="2"/>
</dbReference>
<evidence type="ECO:0000259" key="12">
    <source>
        <dbReference type="PROSITE" id="PS50003"/>
    </source>
</evidence>
<dbReference type="CDD" id="cd22705">
    <property type="entry name" value="FHA_KIF1"/>
    <property type="match status" value="1"/>
</dbReference>
<comment type="caution">
    <text evidence="10">Lacks conserved residue(s) required for the propagation of feature annotation.</text>
</comment>
<evidence type="ECO:0000256" key="2">
    <source>
        <dbReference type="ARBA" id="ARBA00020751"/>
    </source>
</evidence>
<evidence type="ECO:0000256" key="1">
    <source>
        <dbReference type="ARBA" id="ARBA00004245"/>
    </source>
</evidence>
<keyword evidence="15" id="KW-1185">Reference proteome</keyword>